<name>A0ABU3SVU0_9ALTE</name>
<dbReference type="RefSeq" id="WP_316025731.1">
    <property type="nucleotide sequence ID" value="NZ_JAWDIO010000002.1"/>
</dbReference>
<dbReference type="Gene3D" id="3.40.190.10">
    <property type="entry name" value="Periplasmic binding protein-like II"/>
    <property type="match status" value="2"/>
</dbReference>
<dbReference type="SUPFAM" id="SSF53850">
    <property type="entry name" value="Periplasmic binding protein-like II"/>
    <property type="match status" value="1"/>
</dbReference>
<gene>
    <name evidence="1" type="ORF">RS130_09325</name>
</gene>
<proteinExistence type="predicted"/>
<evidence type="ECO:0000313" key="2">
    <source>
        <dbReference type="Proteomes" id="UP001247805"/>
    </source>
</evidence>
<comment type="caution">
    <text evidence="1">The sequence shown here is derived from an EMBL/GenBank/DDBJ whole genome shotgun (WGS) entry which is preliminary data.</text>
</comment>
<protein>
    <submittedName>
        <fullName evidence="1">Amino acid ABC transporter substrate-binding protein</fullName>
    </submittedName>
</protein>
<dbReference type="EMBL" id="JAWDIO010000002">
    <property type="protein sequence ID" value="MDU0354108.1"/>
    <property type="molecule type" value="Genomic_DNA"/>
</dbReference>
<organism evidence="1 2">
    <name type="scientific">Paraglaciecola aquimarina</name>
    <dbReference type="NCBI Taxonomy" id="1235557"/>
    <lineage>
        <taxon>Bacteria</taxon>
        <taxon>Pseudomonadati</taxon>
        <taxon>Pseudomonadota</taxon>
        <taxon>Gammaproteobacteria</taxon>
        <taxon>Alteromonadales</taxon>
        <taxon>Alteromonadaceae</taxon>
        <taxon>Paraglaciecola</taxon>
    </lineage>
</organism>
<sequence length="303" mass="35354">MAKSGYWLVTLILFALPNYGNESKNITLTKRSKPLMVRHSAKMANDVVYVKQTRYFTELLHLALQKSEIPFTTKAIEIPAVIDSRFALMLEGGMFDVIWLHTNKEREKNLIPIRIPLFKGLIGWRVLVIRRSSESIFKRISSVNKLKKLIAGQGHDWPDTHILRANSFNIVTSVHPSNLYGMMQIKRLDYFPRSILEVQNELILDRNKDLMIEPSLALRYPTAFYFFVTKDNSELAKVIEIGLEKAIKDGSFDKVFYRYFAEDIQRFTFNQRKVFKITTPEISFSHLPLERKELWFNGKDTPF</sequence>
<evidence type="ECO:0000313" key="1">
    <source>
        <dbReference type="EMBL" id="MDU0354108.1"/>
    </source>
</evidence>
<keyword evidence="2" id="KW-1185">Reference proteome</keyword>
<dbReference type="Proteomes" id="UP001247805">
    <property type="component" value="Unassembled WGS sequence"/>
</dbReference>
<accession>A0ABU3SVU0</accession>
<reference evidence="1 2" key="1">
    <citation type="submission" date="2023-10" db="EMBL/GenBank/DDBJ databases">
        <title>Glaciecola aquimarina strain GGW-M5 nov., isolated from a coastal seawater.</title>
        <authorList>
            <person name="Bayburt H."/>
            <person name="Kim J.M."/>
            <person name="Choi B.J."/>
            <person name="Jeon C.O."/>
        </authorList>
    </citation>
    <scope>NUCLEOTIDE SEQUENCE [LARGE SCALE GENOMIC DNA]</scope>
    <source>
        <strain evidence="1 2">KCTC 32108</strain>
    </source>
</reference>